<feature type="domain" description="Fibronectin type-III" evidence="4">
    <location>
        <begin position="15"/>
        <end position="119"/>
    </location>
</feature>
<dbReference type="EMBL" id="CASHTH010002124">
    <property type="protein sequence ID" value="CAI8025147.1"/>
    <property type="molecule type" value="Genomic_DNA"/>
</dbReference>
<dbReference type="PROSITE" id="PS50835">
    <property type="entry name" value="IG_LIKE"/>
    <property type="match status" value="1"/>
</dbReference>
<dbReference type="SUPFAM" id="SSF48726">
    <property type="entry name" value="Immunoglobulin"/>
    <property type="match status" value="1"/>
</dbReference>
<keyword evidence="2" id="KW-1133">Transmembrane helix</keyword>
<evidence type="ECO:0000313" key="6">
    <source>
        <dbReference type="Proteomes" id="UP001174909"/>
    </source>
</evidence>
<dbReference type="SMART" id="SM00408">
    <property type="entry name" value="IGc2"/>
    <property type="match status" value="1"/>
</dbReference>
<protein>
    <submittedName>
        <fullName evidence="5">Titin</fullName>
    </submittedName>
</protein>
<dbReference type="PANTHER" id="PTHR13817:SF166">
    <property type="entry name" value="NEURONAL IGCAM-RELATED"/>
    <property type="match status" value="1"/>
</dbReference>
<proteinExistence type="predicted"/>
<dbReference type="InterPro" id="IPR003599">
    <property type="entry name" value="Ig_sub"/>
</dbReference>
<dbReference type="InterPro" id="IPR036116">
    <property type="entry name" value="FN3_sf"/>
</dbReference>
<gene>
    <name evidence="5" type="ORF">GBAR_LOCUS14557</name>
</gene>
<dbReference type="Pfam" id="PF13927">
    <property type="entry name" value="Ig_3"/>
    <property type="match status" value="1"/>
</dbReference>
<name>A0AA35S9U1_GEOBA</name>
<evidence type="ECO:0000256" key="2">
    <source>
        <dbReference type="SAM" id="Phobius"/>
    </source>
</evidence>
<evidence type="ECO:0000259" key="3">
    <source>
        <dbReference type="PROSITE" id="PS50835"/>
    </source>
</evidence>
<dbReference type="InterPro" id="IPR036179">
    <property type="entry name" value="Ig-like_dom_sf"/>
</dbReference>
<feature type="domain" description="Ig-like" evidence="3">
    <location>
        <begin position="201"/>
        <end position="301"/>
    </location>
</feature>
<keyword evidence="2" id="KW-0812">Transmembrane</keyword>
<dbReference type="InterPro" id="IPR003598">
    <property type="entry name" value="Ig_sub2"/>
</dbReference>
<accession>A0AA35S9U1</accession>
<dbReference type="Proteomes" id="UP001174909">
    <property type="component" value="Unassembled WGS sequence"/>
</dbReference>
<reference evidence="5" key="1">
    <citation type="submission" date="2023-03" db="EMBL/GenBank/DDBJ databases">
        <authorList>
            <person name="Steffen K."/>
            <person name="Cardenas P."/>
        </authorList>
    </citation>
    <scope>NUCLEOTIDE SEQUENCE</scope>
</reference>
<dbReference type="InterPro" id="IPR003961">
    <property type="entry name" value="FN3_dom"/>
</dbReference>
<evidence type="ECO:0000259" key="4">
    <source>
        <dbReference type="PROSITE" id="PS50853"/>
    </source>
</evidence>
<dbReference type="Pfam" id="PF00041">
    <property type="entry name" value="fn3"/>
    <property type="match status" value="2"/>
</dbReference>
<dbReference type="InterPro" id="IPR007110">
    <property type="entry name" value="Ig-like_dom"/>
</dbReference>
<feature type="transmembrane region" description="Helical" evidence="2">
    <location>
        <begin position="318"/>
        <end position="342"/>
    </location>
</feature>
<comment type="caution">
    <text evidence="5">The sequence shown here is derived from an EMBL/GenBank/DDBJ whole genome shotgun (WGS) entry which is preliminary data.</text>
</comment>
<dbReference type="InterPro" id="IPR013783">
    <property type="entry name" value="Ig-like_fold"/>
</dbReference>
<dbReference type="SUPFAM" id="SSF49265">
    <property type="entry name" value="Fibronectin type III"/>
    <property type="match status" value="1"/>
</dbReference>
<sequence>MAHQSVSLSPPSLVLPVHLGISRGESLNPFTISVSWRESETNGGRPIVRYELKLTEIGTVADSSLVVVTPHATQLTHSFTNLQQNTIYMISITAVNRDGSTGPEMTSDPVEIIITTLPVGPPQIPDKPTVSMITNTSARISWTNPGGYRETYTLEIRRILDCGNETIQRIPGITSESYDQAGLMPVTTYDARILSVNFNGPSNFSDAARFSTVGMVMVGGGEGAVDDTLETTSGDTVTLTCSLDQVENDPVTFTWARQDGRPLPEGSTQADGVLTIPGARVEDSGVYVCSASGVQGSFTLSVQQFPEQASSGTLSTGGAVAITFTITLLVSLPVGVVIGLLLPQAVRRCVGGVRRMKRREGEEDEGDIYEEPDKMATVIPLSQNEAYVCSQQRNQ</sequence>
<dbReference type="SMART" id="SM00060">
    <property type="entry name" value="FN3"/>
    <property type="match status" value="2"/>
</dbReference>
<keyword evidence="6" id="KW-1185">Reference proteome</keyword>
<dbReference type="Gene3D" id="2.60.40.10">
    <property type="entry name" value="Immunoglobulins"/>
    <property type="match status" value="3"/>
</dbReference>
<dbReference type="PANTHER" id="PTHR13817">
    <property type="entry name" value="TITIN"/>
    <property type="match status" value="1"/>
</dbReference>
<dbReference type="PROSITE" id="PS50853">
    <property type="entry name" value="FN3"/>
    <property type="match status" value="2"/>
</dbReference>
<dbReference type="InterPro" id="IPR050964">
    <property type="entry name" value="Striated_Muscle_Regulatory"/>
</dbReference>
<feature type="domain" description="Fibronectin type-III" evidence="4">
    <location>
        <begin position="124"/>
        <end position="215"/>
    </location>
</feature>
<dbReference type="SMART" id="SM00409">
    <property type="entry name" value="IG"/>
    <property type="match status" value="1"/>
</dbReference>
<keyword evidence="2" id="KW-0472">Membrane</keyword>
<evidence type="ECO:0000256" key="1">
    <source>
        <dbReference type="ARBA" id="ARBA00022737"/>
    </source>
</evidence>
<organism evidence="5 6">
    <name type="scientific">Geodia barretti</name>
    <name type="common">Barrett's horny sponge</name>
    <dbReference type="NCBI Taxonomy" id="519541"/>
    <lineage>
        <taxon>Eukaryota</taxon>
        <taxon>Metazoa</taxon>
        <taxon>Porifera</taxon>
        <taxon>Demospongiae</taxon>
        <taxon>Heteroscleromorpha</taxon>
        <taxon>Tetractinellida</taxon>
        <taxon>Astrophorina</taxon>
        <taxon>Geodiidae</taxon>
        <taxon>Geodia</taxon>
    </lineage>
</organism>
<dbReference type="CDD" id="cd00063">
    <property type="entry name" value="FN3"/>
    <property type="match status" value="2"/>
</dbReference>
<dbReference type="AlphaFoldDB" id="A0AA35S9U1"/>
<evidence type="ECO:0000313" key="5">
    <source>
        <dbReference type="EMBL" id="CAI8025147.1"/>
    </source>
</evidence>
<keyword evidence="1" id="KW-0677">Repeat</keyword>